<keyword evidence="3" id="KW-1185">Reference proteome</keyword>
<evidence type="ECO:0000313" key="3">
    <source>
        <dbReference type="Proteomes" id="UP000823775"/>
    </source>
</evidence>
<proteinExistence type="predicted"/>
<feature type="compositionally biased region" description="Basic and acidic residues" evidence="1">
    <location>
        <begin position="14"/>
        <end position="36"/>
    </location>
</feature>
<feature type="non-terminal residue" evidence="2">
    <location>
        <position position="201"/>
    </location>
</feature>
<sequence>MPPKFQHIIGGARRGAERTDTTHNLRDGNTDSKGEIEEIGTEEPSSGYQTRCVARKHAKNPQPDGGADSSVEGSSSSNDGSNSDEEIGNEATRSPARDSEQMRGNVLKDKTLGLRDSLRWQVGTFVDRAITTAFEPYKNLHAHIDDIEALVNDRLKELIMPDLARFWESEEDVPFIDLLGEQPKVEGKRLRDGVRSVNDIT</sequence>
<dbReference type="EMBL" id="JACEIK010005168">
    <property type="protein sequence ID" value="MCE0480861.1"/>
    <property type="molecule type" value="Genomic_DNA"/>
</dbReference>
<evidence type="ECO:0000256" key="1">
    <source>
        <dbReference type="SAM" id="MobiDB-lite"/>
    </source>
</evidence>
<gene>
    <name evidence="2" type="ORF">HAX54_038025</name>
</gene>
<protein>
    <submittedName>
        <fullName evidence="2">Uncharacterized protein</fullName>
    </submittedName>
</protein>
<name>A0ABS8VMG8_DATST</name>
<reference evidence="2 3" key="1">
    <citation type="journal article" date="2021" name="BMC Genomics">
        <title>Datura genome reveals duplications of psychoactive alkaloid biosynthetic genes and high mutation rate following tissue culture.</title>
        <authorList>
            <person name="Rajewski A."/>
            <person name="Carter-House D."/>
            <person name="Stajich J."/>
            <person name="Litt A."/>
        </authorList>
    </citation>
    <scope>NUCLEOTIDE SEQUENCE [LARGE SCALE GENOMIC DNA]</scope>
    <source>
        <strain evidence="2">AR-01</strain>
    </source>
</reference>
<organism evidence="2 3">
    <name type="scientific">Datura stramonium</name>
    <name type="common">Jimsonweed</name>
    <name type="synonym">Common thornapple</name>
    <dbReference type="NCBI Taxonomy" id="4076"/>
    <lineage>
        <taxon>Eukaryota</taxon>
        <taxon>Viridiplantae</taxon>
        <taxon>Streptophyta</taxon>
        <taxon>Embryophyta</taxon>
        <taxon>Tracheophyta</taxon>
        <taxon>Spermatophyta</taxon>
        <taxon>Magnoliopsida</taxon>
        <taxon>eudicotyledons</taxon>
        <taxon>Gunneridae</taxon>
        <taxon>Pentapetalae</taxon>
        <taxon>asterids</taxon>
        <taxon>lamiids</taxon>
        <taxon>Solanales</taxon>
        <taxon>Solanaceae</taxon>
        <taxon>Solanoideae</taxon>
        <taxon>Datureae</taxon>
        <taxon>Datura</taxon>
    </lineage>
</organism>
<feature type="compositionally biased region" description="Basic and acidic residues" evidence="1">
    <location>
        <begin position="95"/>
        <end position="108"/>
    </location>
</feature>
<comment type="caution">
    <text evidence="2">The sequence shown here is derived from an EMBL/GenBank/DDBJ whole genome shotgun (WGS) entry which is preliminary data.</text>
</comment>
<feature type="compositionally biased region" description="Low complexity" evidence="1">
    <location>
        <begin position="64"/>
        <end position="81"/>
    </location>
</feature>
<dbReference type="Proteomes" id="UP000823775">
    <property type="component" value="Unassembled WGS sequence"/>
</dbReference>
<feature type="region of interest" description="Disordered" evidence="1">
    <location>
        <begin position="1"/>
        <end position="108"/>
    </location>
</feature>
<accession>A0ABS8VMG8</accession>
<evidence type="ECO:0000313" key="2">
    <source>
        <dbReference type="EMBL" id="MCE0480861.1"/>
    </source>
</evidence>